<evidence type="ECO:0000256" key="1">
    <source>
        <dbReference type="SAM" id="MobiDB-lite"/>
    </source>
</evidence>
<sequence>MAATGRGPFRRVRGPGAVTGRPVGPGGRVVLWVLLAVAVVVAAALGWRARPGPDHLQWGEQPLVLVYHTHATEAFLPDLPGGDRPDRDIHRDAFTRDARRSIRAVGQALARRLAERGLDVVWSGTVYDAASRDDAYERARAGLKELLARHSSIRVALDVHRNATSTRVQVGGQPAAGVLLVVGAGHPGWHRNLALAEALADRLERIHPGLVRGIALKPWHYNQDLLPGSLIVEIGGAENTLAESLRTARWVADALVEALAIRPDRPPARPTILPPAPHGKAFLPGAGGPGAG</sequence>
<keyword evidence="2" id="KW-0472">Membrane</keyword>
<feature type="transmembrane region" description="Helical" evidence="2">
    <location>
        <begin position="29"/>
        <end position="47"/>
    </location>
</feature>
<dbReference type="RefSeq" id="WP_013494778.1">
    <property type="nucleotide sequence ID" value="NC_014831.1"/>
</dbReference>
<dbReference type="Proteomes" id="UP000008915">
    <property type="component" value="Chromosome"/>
</dbReference>
<gene>
    <name evidence="3" type="ordered locus">Tmar_0350</name>
</gene>
<keyword evidence="4" id="KW-1185">Reference proteome</keyword>
<feature type="region of interest" description="Disordered" evidence="1">
    <location>
        <begin position="272"/>
        <end position="292"/>
    </location>
</feature>
<keyword evidence="2" id="KW-1133">Transmembrane helix</keyword>
<evidence type="ECO:0000313" key="4">
    <source>
        <dbReference type="Proteomes" id="UP000008915"/>
    </source>
</evidence>
<protein>
    <submittedName>
        <fullName evidence="3">Stage II sporulation protein P</fullName>
    </submittedName>
</protein>
<dbReference type="NCBIfam" id="TIGR02867">
    <property type="entry name" value="spore_II_P"/>
    <property type="match status" value="1"/>
</dbReference>
<evidence type="ECO:0000256" key="2">
    <source>
        <dbReference type="SAM" id="Phobius"/>
    </source>
</evidence>
<dbReference type="KEGG" id="tmr:Tmar_0350"/>
<name>E6SG56_THEM7</name>
<organism evidence="3 4">
    <name type="scientific">Thermaerobacter marianensis (strain ATCC 700841 / DSM 12885 / JCM 10246 / 7p75a)</name>
    <dbReference type="NCBI Taxonomy" id="644966"/>
    <lineage>
        <taxon>Bacteria</taxon>
        <taxon>Bacillati</taxon>
        <taxon>Bacillota</taxon>
        <taxon>Clostridia</taxon>
        <taxon>Eubacteriales</taxon>
        <taxon>Clostridiales Family XVII. Incertae Sedis</taxon>
        <taxon>Thermaerobacter</taxon>
    </lineage>
</organism>
<reference evidence="3 4" key="1">
    <citation type="journal article" date="2010" name="Stand. Genomic Sci.">
        <title>Complete genome sequence of Thermaerobacter marianensis type strain (7p75a).</title>
        <authorList>
            <person name="Han C."/>
            <person name="Gu W."/>
            <person name="Zhang X."/>
            <person name="Lapidus A."/>
            <person name="Nolan M."/>
            <person name="Copeland A."/>
            <person name="Lucas S."/>
            <person name="Del Rio T.G."/>
            <person name="Tice H."/>
            <person name="Cheng J.F."/>
            <person name="Tapia R."/>
            <person name="Goodwin L."/>
            <person name="Pitluck S."/>
            <person name="Pagani I."/>
            <person name="Ivanova N."/>
            <person name="Mavromatis K."/>
            <person name="Mikhailova N."/>
            <person name="Pati A."/>
            <person name="Chen A."/>
            <person name="Palaniappan K."/>
            <person name="Land M."/>
            <person name="Hauser L."/>
            <person name="Chang Y.J."/>
            <person name="Jeffries C.D."/>
            <person name="Schneider S."/>
            <person name="Rohde M."/>
            <person name="Goker M."/>
            <person name="Pukall R."/>
            <person name="Woyke T."/>
            <person name="Bristow J."/>
            <person name="Eisen J.A."/>
            <person name="Markowitz V."/>
            <person name="Hugenholtz P."/>
            <person name="Kyrpides N.C."/>
            <person name="Klenk H.P."/>
            <person name="Detter J.C."/>
        </authorList>
    </citation>
    <scope>NUCLEOTIDE SEQUENCE [LARGE SCALE GENOMIC DNA]</scope>
    <source>
        <strain evidence="4">ATCC 700841 / DSM 12885 / JCM 10246 / 7p75a</strain>
    </source>
</reference>
<dbReference type="eggNOG" id="COG0860">
    <property type="taxonomic scope" value="Bacteria"/>
</dbReference>
<dbReference type="InterPro" id="IPR010897">
    <property type="entry name" value="Spore_II_P"/>
</dbReference>
<keyword evidence="2" id="KW-0812">Transmembrane</keyword>
<dbReference type="AlphaFoldDB" id="E6SG56"/>
<reference evidence="4" key="2">
    <citation type="journal article" date="2010" name="Stand. Genomic Sci.">
        <title>Complete genome sequence of Thermaerobacter marianensis type strain (7p75aT).</title>
        <authorList>
            <person name="Han C."/>
            <person name="Gu W."/>
            <person name="Zhang X."/>
            <person name="Lapidus A."/>
            <person name="Nolan M."/>
            <person name="Copeland A."/>
            <person name="Lucas S."/>
            <person name="Glavina Del Rio T."/>
            <person name="Tice H."/>
            <person name="Cheng J."/>
            <person name="Tapia R."/>
            <person name="Goodwin L."/>
            <person name="Pitluck S."/>
            <person name="Pagani I."/>
            <person name="Ivanova N."/>
            <person name="Mavromatis K."/>
            <person name="Mikhailova N."/>
            <person name="Pati A."/>
            <person name="Chen A."/>
            <person name="Palaniappan K."/>
            <person name="Land M."/>
            <person name="Hauser L."/>
            <person name="Chang Y."/>
            <person name="Jeffries C."/>
            <person name="Schneider S."/>
            <person name="Rohde M."/>
            <person name="Goker M."/>
            <person name="Pukall R."/>
            <person name="Woyke T."/>
            <person name="Bristow J."/>
            <person name="Eisen J."/>
            <person name="Markowitz V."/>
            <person name="Hugenholtz P."/>
            <person name="Kyrpides N."/>
            <person name="Klenk H."/>
            <person name="Detter J."/>
        </authorList>
    </citation>
    <scope>NUCLEOTIDE SEQUENCE [LARGE SCALE GENOMIC DNA]</scope>
    <source>
        <strain evidence="4">ATCC 700841 / DSM 12885 / JCM 10246 / 7p75a</strain>
    </source>
</reference>
<dbReference type="HOGENOM" id="CLU_952948_0_0_9"/>
<evidence type="ECO:0000313" key="3">
    <source>
        <dbReference type="EMBL" id="ADU50473.1"/>
    </source>
</evidence>
<dbReference type="EMBL" id="CP002344">
    <property type="protein sequence ID" value="ADU50473.1"/>
    <property type="molecule type" value="Genomic_DNA"/>
</dbReference>
<proteinExistence type="predicted"/>
<dbReference type="Pfam" id="PF07454">
    <property type="entry name" value="SpoIIP"/>
    <property type="match status" value="1"/>
</dbReference>
<accession>E6SG56</accession>
<dbReference type="STRING" id="644966.Tmar_0350"/>